<dbReference type="EMBL" id="BJON01000009">
    <property type="protein sequence ID" value="GED68680.1"/>
    <property type="molecule type" value="Genomic_DNA"/>
</dbReference>
<reference evidence="2 5" key="3">
    <citation type="submission" date="2019-06" db="EMBL/GenBank/DDBJ databases">
        <title>Whole genome shotgun sequence of Brevibacillus reuszeri NBRC 15719.</title>
        <authorList>
            <person name="Hosoyama A."/>
            <person name="Uohara A."/>
            <person name="Ohji S."/>
            <person name="Ichikawa N."/>
        </authorList>
    </citation>
    <scope>NUCLEOTIDE SEQUENCE [LARGE SCALE GENOMIC DNA]</scope>
    <source>
        <strain evidence="2 5">NBRC 15719</strain>
    </source>
</reference>
<protein>
    <recommendedName>
        <fullName evidence="1">Fibronectin type-III domain-containing protein</fullName>
    </recommendedName>
</protein>
<reference evidence="3" key="2">
    <citation type="submission" date="2015-07" db="EMBL/GenBank/DDBJ databases">
        <title>MeaNS - Measles Nucleotide Surveillance Program.</title>
        <authorList>
            <person name="Tran T."/>
            <person name="Druce J."/>
        </authorList>
    </citation>
    <scope>NUCLEOTIDE SEQUENCE</scope>
    <source>
        <strain evidence="3">DSM 9887</strain>
    </source>
</reference>
<dbReference type="Gene3D" id="2.60.40.10">
    <property type="entry name" value="Immunoglobulins"/>
    <property type="match status" value="1"/>
</dbReference>
<dbReference type="Proteomes" id="UP000319578">
    <property type="component" value="Unassembled WGS sequence"/>
</dbReference>
<evidence type="ECO:0000313" key="2">
    <source>
        <dbReference type="EMBL" id="GED68680.1"/>
    </source>
</evidence>
<dbReference type="EMBL" id="LGIQ01000011">
    <property type="protein sequence ID" value="KNB69957.1"/>
    <property type="molecule type" value="Genomic_DNA"/>
</dbReference>
<keyword evidence="5" id="KW-1185">Reference proteome</keyword>
<dbReference type="STRING" id="54915.ADS79_29455"/>
<dbReference type="PROSITE" id="PS50853">
    <property type="entry name" value="FN3"/>
    <property type="match status" value="1"/>
</dbReference>
<accession>A0A0K9YMT7</accession>
<dbReference type="InterPro" id="IPR013783">
    <property type="entry name" value="Ig-like_fold"/>
</dbReference>
<reference evidence="4" key="1">
    <citation type="submission" date="2015-07" db="EMBL/GenBank/DDBJ databases">
        <title>Genome sequencing project for genomic taxonomy and phylogenomics of Bacillus-like bacteria.</title>
        <authorList>
            <person name="Liu B."/>
            <person name="Wang J."/>
            <person name="Zhu Y."/>
            <person name="Liu G."/>
            <person name="Chen Q."/>
            <person name="Chen Z."/>
            <person name="Lan J."/>
            <person name="Che J."/>
            <person name="Ge C."/>
            <person name="Shi H."/>
            <person name="Pan Z."/>
            <person name="Liu X."/>
        </authorList>
    </citation>
    <scope>NUCLEOTIDE SEQUENCE [LARGE SCALE GENOMIC DNA]</scope>
    <source>
        <strain evidence="4">DSM 9887</strain>
    </source>
</reference>
<dbReference type="OrthoDB" id="9805159at2"/>
<dbReference type="Gene3D" id="2.60.120.380">
    <property type="match status" value="1"/>
</dbReference>
<gene>
    <name evidence="3" type="ORF">ADS79_29455</name>
    <name evidence="2" type="ORF">BRE01_23820</name>
</gene>
<dbReference type="PATRIC" id="fig|54915.3.peg.5108"/>
<dbReference type="InterPro" id="IPR036116">
    <property type="entry name" value="FN3_sf"/>
</dbReference>
<proteinExistence type="predicted"/>
<name>A0A0K9YMT7_9BACL</name>
<evidence type="ECO:0000313" key="4">
    <source>
        <dbReference type="Proteomes" id="UP000036834"/>
    </source>
</evidence>
<evidence type="ECO:0000313" key="3">
    <source>
        <dbReference type="EMBL" id="KNB69957.1"/>
    </source>
</evidence>
<evidence type="ECO:0000259" key="1">
    <source>
        <dbReference type="PROSITE" id="PS50853"/>
    </source>
</evidence>
<organism evidence="3 4">
    <name type="scientific">Brevibacillus reuszeri</name>
    <dbReference type="NCBI Taxonomy" id="54915"/>
    <lineage>
        <taxon>Bacteria</taxon>
        <taxon>Bacillati</taxon>
        <taxon>Bacillota</taxon>
        <taxon>Bacilli</taxon>
        <taxon>Bacillales</taxon>
        <taxon>Paenibacillaceae</taxon>
        <taxon>Brevibacillus</taxon>
    </lineage>
</organism>
<dbReference type="InterPro" id="IPR003961">
    <property type="entry name" value="FN3_dom"/>
</dbReference>
<dbReference type="SUPFAM" id="SSF49265">
    <property type="entry name" value="Fibronectin type III"/>
    <property type="match status" value="1"/>
</dbReference>
<feature type="domain" description="Fibronectin type-III" evidence="1">
    <location>
        <begin position="123"/>
        <end position="209"/>
    </location>
</feature>
<dbReference type="AlphaFoldDB" id="A0A0K9YMT7"/>
<dbReference type="RefSeq" id="WP_049741996.1">
    <property type="nucleotide sequence ID" value="NZ_BJON01000009.1"/>
</dbReference>
<evidence type="ECO:0000313" key="5">
    <source>
        <dbReference type="Proteomes" id="UP000319578"/>
    </source>
</evidence>
<comment type="caution">
    <text evidence="3">The sequence shown here is derived from an EMBL/GenBank/DDBJ whole genome shotgun (WGS) entry which is preliminary data.</text>
</comment>
<sequence>MGIMVNASTPGDSFTNAIVVSGTSASGTLSDTKDLFFKYTAPRTASYFFTTASGFDAYLQVIDTNQVTVLGADDDSAGGNQPKVIVPLTAGKVVFLKVFGYNHLAGKFGPVTLNIAEASAGTAPGTVSMAVASPTTNSLTLTYSATGATSYDIYRNGAIIATGRTATTFTDPNLSPLSTYTYYVLARNSYGSATSLSRAGTTTAKTGPDPVTIFEGFEGSTYAFTFTGDWADSKAEASTGTWSRKSKAITHKETSTMQFKPYIPSKYAQTPTLKFDYFVSSEATYDYLEVLLDGVSKLKASGETGWVKDFTITLGTGEQTVTFNYVKDNSTSKGQDCAYVDNIRVSY</sequence>
<dbReference type="Proteomes" id="UP000036834">
    <property type="component" value="Unassembled WGS sequence"/>
</dbReference>